<dbReference type="PANTHER" id="PTHR33567">
    <property type="entry name" value="CHROMATE ION TRANSPORTER (EUROFUNG)"/>
    <property type="match status" value="1"/>
</dbReference>
<reference evidence="8 9" key="1">
    <citation type="submission" date="2017-03" db="EMBL/GenBank/DDBJ databases">
        <title>Lifting the veil on microbial sulfur biogeochemistry in mining wastewaters.</title>
        <authorList>
            <person name="Kantor R.S."/>
            <person name="Colenbrander Nelson T."/>
            <person name="Marshall S."/>
            <person name="Bennett D."/>
            <person name="Apte S."/>
            <person name="Camacho D."/>
            <person name="Thomas B.C."/>
            <person name="Warren L.A."/>
            <person name="Banfield J.F."/>
        </authorList>
    </citation>
    <scope>NUCLEOTIDE SEQUENCE [LARGE SCALE GENOMIC DNA]</scope>
    <source>
        <strain evidence="8">32-68-21</strain>
    </source>
</reference>
<dbReference type="EMBL" id="NCEQ01000001">
    <property type="protein sequence ID" value="OYX59143.1"/>
    <property type="molecule type" value="Genomic_DNA"/>
</dbReference>
<evidence type="ECO:0000256" key="3">
    <source>
        <dbReference type="ARBA" id="ARBA00022475"/>
    </source>
</evidence>
<accession>A0A258HS33</accession>
<evidence type="ECO:0000313" key="8">
    <source>
        <dbReference type="EMBL" id="OYX59143.1"/>
    </source>
</evidence>
<feature type="transmembrane region" description="Helical" evidence="7">
    <location>
        <begin position="374"/>
        <end position="391"/>
    </location>
</feature>
<feature type="transmembrane region" description="Helical" evidence="7">
    <location>
        <begin position="158"/>
        <end position="184"/>
    </location>
</feature>
<feature type="transmembrane region" description="Helical" evidence="7">
    <location>
        <begin position="26"/>
        <end position="48"/>
    </location>
</feature>
<keyword evidence="5 7" id="KW-1133">Transmembrane helix</keyword>
<feature type="transmembrane region" description="Helical" evidence="7">
    <location>
        <begin position="94"/>
        <end position="119"/>
    </location>
</feature>
<feature type="transmembrane region" description="Helical" evidence="7">
    <location>
        <begin position="309"/>
        <end position="328"/>
    </location>
</feature>
<dbReference type="GO" id="GO:0005886">
    <property type="term" value="C:plasma membrane"/>
    <property type="evidence" value="ECO:0007669"/>
    <property type="project" value="UniProtKB-SubCell"/>
</dbReference>
<evidence type="ECO:0000256" key="6">
    <source>
        <dbReference type="ARBA" id="ARBA00023136"/>
    </source>
</evidence>
<feature type="transmembrane region" description="Helical" evidence="7">
    <location>
        <begin position="398"/>
        <end position="414"/>
    </location>
</feature>
<dbReference type="AlphaFoldDB" id="A0A258HS33"/>
<keyword evidence="4 7" id="KW-0812">Transmembrane</keyword>
<organism evidence="8 9">
    <name type="scientific">Brevundimonas subvibrioides</name>
    <dbReference type="NCBI Taxonomy" id="74313"/>
    <lineage>
        <taxon>Bacteria</taxon>
        <taxon>Pseudomonadati</taxon>
        <taxon>Pseudomonadota</taxon>
        <taxon>Alphaproteobacteria</taxon>
        <taxon>Caulobacterales</taxon>
        <taxon>Caulobacteraceae</taxon>
        <taxon>Brevundimonas</taxon>
    </lineage>
</organism>
<keyword evidence="3" id="KW-1003">Cell membrane</keyword>
<dbReference type="InterPro" id="IPR003370">
    <property type="entry name" value="Chromate_transpt"/>
</dbReference>
<evidence type="ECO:0000256" key="1">
    <source>
        <dbReference type="ARBA" id="ARBA00004651"/>
    </source>
</evidence>
<evidence type="ECO:0000256" key="2">
    <source>
        <dbReference type="ARBA" id="ARBA00005262"/>
    </source>
</evidence>
<evidence type="ECO:0000313" key="9">
    <source>
        <dbReference type="Proteomes" id="UP000216147"/>
    </source>
</evidence>
<dbReference type="PIRSF" id="PIRSF004810">
    <property type="entry name" value="ChrA"/>
    <property type="match status" value="1"/>
</dbReference>
<dbReference type="InterPro" id="IPR014047">
    <property type="entry name" value="Chr_Tranpt_l_chain"/>
</dbReference>
<dbReference type="NCBIfam" id="TIGR00937">
    <property type="entry name" value="2A51"/>
    <property type="match status" value="1"/>
</dbReference>
<evidence type="ECO:0000256" key="4">
    <source>
        <dbReference type="ARBA" id="ARBA00022692"/>
    </source>
</evidence>
<comment type="caution">
    <text evidence="8">The sequence shown here is derived from an EMBL/GenBank/DDBJ whole genome shotgun (WGS) entry which is preliminary data.</text>
</comment>
<sequence length="415" mass="42865">MSPSIPVSPAPADSEARPPRLSLFELFVKFLGFGLLAFGGPAAQIAMLKRELVEGEGWISPQRFNRLLAVMQVLPGPEAHELCVHLGMRARGRWGGLLAGLGFMLPGFVLMMALAWLYFRIDFDRGWLAAALFGVQTAVIALIVRAVEKIGRHALTDIWLWGIGAACAAAALSGVPFWITLPAAGLVHAAARGGRIWWAAGSAVLALAAGVWAAQVAGGTPPPAFTGGAPDAPGEVAVLLLFVSGLKAGLLTFGGAYTAIPFLRTDMVGRGWLGDGAFLDGLALSGVLPAPLIIFSTFVGYVAGGPLGALAITAGIFLPAFAFSMIFYDRLETVVDDERLKAALEGVAAGVTGLIAVTAAQLGWGLLSSVDPSWSGRGLGVAIGTASLVVFFRWKSPFAAPVVLAAAGALAVLAT</sequence>
<gene>
    <name evidence="8" type="ORF">B7Y86_01620</name>
</gene>
<dbReference type="Proteomes" id="UP000216147">
    <property type="component" value="Unassembled WGS sequence"/>
</dbReference>
<feature type="transmembrane region" description="Helical" evidence="7">
    <location>
        <begin position="281"/>
        <end position="303"/>
    </location>
</feature>
<comment type="subcellular location">
    <subcellularLocation>
        <location evidence="1">Cell membrane</location>
        <topology evidence="1">Multi-pass membrane protein</topology>
    </subcellularLocation>
</comment>
<evidence type="ECO:0000256" key="7">
    <source>
        <dbReference type="SAM" id="Phobius"/>
    </source>
</evidence>
<feature type="transmembrane region" description="Helical" evidence="7">
    <location>
        <begin position="196"/>
        <end position="217"/>
    </location>
</feature>
<feature type="transmembrane region" description="Helical" evidence="7">
    <location>
        <begin position="340"/>
        <end position="362"/>
    </location>
</feature>
<feature type="transmembrane region" description="Helical" evidence="7">
    <location>
        <begin position="237"/>
        <end position="260"/>
    </location>
</feature>
<keyword evidence="6 7" id="KW-0472">Membrane</keyword>
<comment type="similarity">
    <text evidence="2">Belongs to the chromate ion transporter (CHR) (TC 2.A.51) family.</text>
</comment>
<dbReference type="GO" id="GO:0015109">
    <property type="term" value="F:chromate transmembrane transporter activity"/>
    <property type="evidence" value="ECO:0007669"/>
    <property type="project" value="InterPro"/>
</dbReference>
<dbReference type="PANTHER" id="PTHR33567:SF3">
    <property type="entry name" value="CHROMATE ION TRANSPORTER (EUROFUNG)"/>
    <property type="match status" value="1"/>
</dbReference>
<protein>
    <submittedName>
        <fullName evidence="8">Chromate transporter</fullName>
    </submittedName>
</protein>
<feature type="transmembrane region" description="Helical" evidence="7">
    <location>
        <begin position="126"/>
        <end position="146"/>
    </location>
</feature>
<name>A0A258HS33_9CAUL</name>
<dbReference type="Pfam" id="PF02417">
    <property type="entry name" value="Chromate_transp"/>
    <property type="match status" value="2"/>
</dbReference>
<proteinExistence type="inferred from homology"/>
<evidence type="ECO:0000256" key="5">
    <source>
        <dbReference type="ARBA" id="ARBA00022989"/>
    </source>
</evidence>